<evidence type="ECO:0000256" key="1">
    <source>
        <dbReference type="ARBA" id="ARBA00010582"/>
    </source>
</evidence>
<accession>A0A9E7K9F3</accession>
<dbReference type="Pfam" id="PF02704">
    <property type="entry name" value="GASA"/>
    <property type="match status" value="1"/>
</dbReference>
<reference evidence="2" key="1">
    <citation type="submission" date="2022-05" db="EMBL/GenBank/DDBJ databases">
        <title>The Musa troglodytarum L. genome provides insights into the mechanism of non-climacteric behaviour and enrichment of carotenoids.</title>
        <authorList>
            <person name="Wang J."/>
        </authorList>
    </citation>
    <scope>NUCLEOTIDE SEQUENCE</scope>
    <source>
        <tissue evidence="2">Leaf</tissue>
    </source>
</reference>
<evidence type="ECO:0000313" key="3">
    <source>
        <dbReference type="Proteomes" id="UP001055439"/>
    </source>
</evidence>
<keyword evidence="3" id="KW-1185">Reference proteome</keyword>
<dbReference type="PANTHER" id="PTHR23201:SF135">
    <property type="entry name" value="(WILD MALAYSIAN BANANA) HYPOTHETICAL PROTEIN"/>
    <property type="match status" value="1"/>
</dbReference>
<comment type="similarity">
    <text evidence="1">Belongs to the GASA family.</text>
</comment>
<dbReference type="Proteomes" id="UP001055439">
    <property type="component" value="Chromosome 6"/>
</dbReference>
<dbReference type="OrthoDB" id="847210at2759"/>
<gene>
    <name evidence="2" type="ORF">MUK42_22994</name>
</gene>
<dbReference type="AlphaFoldDB" id="A0A9E7K9F3"/>
<proteinExistence type="inferred from homology"/>
<dbReference type="PANTHER" id="PTHR23201">
    <property type="entry name" value="EXTENSIN, PROLINE-RICH PROTEIN"/>
    <property type="match status" value="1"/>
</dbReference>
<evidence type="ECO:0000313" key="2">
    <source>
        <dbReference type="EMBL" id="URE09276.1"/>
    </source>
</evidence>
<organism evidence="2 3">
    <name type="scientific">Musa troglodytarum</name>
    <name type="common">fe'i banana</name>
    <dbReference type="NCBI Taxonomy" id="320322"/>
    <lineage>
        <taxon>Eukaryota</taxon>
        <taxon>Viridiplantae</taxon>
        <taxon>Streptophyta</taxon>
        <taxon>Embryophyta</taxon>
        <taxon>Tracheophyta</taxon>
        <taxon>Spermatophyta</taxon>
        <taxon>Magnoliopsida</taxon>
        <taxon>Liliopsida</taxon>
        <taxon>Zingiberales</taxon>
        <taxon>Musaceae</taxon>
        <taxon>Musa</taxon>
    </lineage>
</organism>
<dbReference type="EMBL" id="CP097508">
    <property type="protein sequence ID" value="URE09276.1"/>
    <property type="molecule type" value="Genomic_DNA"/>
</dbReference>
<evidence type="ECO:0008006" key="4">
    <source>
        <dbReference type="Google" id="ProtNLM"/>
    </source>
</evidence>
<name>A0A9E7K9F3_9LILI</name>
<sequence length="188" mass="20960">MPLACRALIPGSFTLIKELQLPPILHGLIPQACMLGMLTPPSFVLLFGRLPAHKVRPPTPTLLLSPYKRTLRLSTLTLQSRFSLCFRLRPFLLSRLKMKLFSSATLLLLLVLTSSYLHGSMAADSAFCKSKCKVRCGKAGVMDRCLYYCGMCCEECKCVPSGTYGNKDECPCYRDKVTKDDKKKSKCP</sequence>
<protein>
    <recommendedName>
        <fullName evidence="4">Snakin-1</fullName>
    </recommendedName>
</protein>
<dbReference type="InterPro" id="IPR003854">
    <property type="entry name" value="GASA"/>
</dbReference>